<dbReference type="Gene3D" id="3.30.310.10">
    <property type="entry name" value="TATA-Binding Protein"/>
    <property type="match status" value="1"/>
</dbReference>
<dbReference type="AlphaFoldDB" id="A0A9W7BC52"/>
<gene>
    <name evidence="9" type="ORF">TrVE_jg13236</name>
</gene>
<dbReference type="EMBL" id="BRXX01000079">
    <property type="protein sequence ID" value="GMH88124.1"/>
    <property type="molecule type" value="Genomic_DNA"/>
</dbReference>
<feature type="region of interest" description="Disordered" evidence="7">
    <location>
        <begin position="1"/>
        <end position="48"/>
    </location>
</feature>
<comment type="similarity">
    <text evidence="2 6">Belongs to the adaptor complexes large subunit family.</text>
</comment>
<dbReference type="GO" id="GO:0016192">
    <property type="term" value="P:vesicle-mediated transport"/>
    <property type="evidence" value="ECO:0007669"/>
    <property type="project" value="InterPro"/>
</dbReference>
<evidence type="ECO:0000256" key="7">
    <source>
        <dbReference type="SAM" id="MobiDB-lite"/>
    </source>
</evidence>
<dbReference type="GO" id="GO:0030276">
    <property type="term" value="F:clathrin binding"/>
    <property type="evidence" value="ECO:0007669"/>
    <property type="project" value="InterPro"/>
</dbReference>
<dbReference type="Proteomes" id="UP001165160">
    <property type="component" value="Unassembled WGS sequence"/>
</dbReference>
<proteinExistence type="inferred from homology"/>
<evidence type="ECO:0000256" key="1">
    <source>
        <dbReference type="ARBA" id="ARBA00004308"/>
    </source>
</evidence>
<reference evidence="10" key="1">
    <citation type="journal article" date="2023" name="Commun. Biol.">
        <title>Genome analysis of Parmales, the sister group of diatoms, reveals the evolutionary specialization of diatoms from phago-mixotrophs to photoautotrophs.</title>
        <authorList>
            <person name="Ban H."/>
            <person name="Sato S."/>
            <person name="Yoshikawa S."/>
            <person name="Yamada K."/>
            <person name="Nakamura Y."/>
            <person name="Ichinomiya M."/>
            <person name="Sato N."/>
            <person name="Blanc-Mathieu R."/>
            <person name="Endo H."/>
            <person name="Kuwata A."/>
            <person name="Ogata H."/>
        </authorList>
    </citation>
    <scope>NUCLEOTIDE SEQUENCE [LARGE SCALE GENOMIC DNA]</scope>
    <source>
        <strain evidence="10">NIES 3699</strain>
    </source>
</reference>
<dbReference type="GO" id="GO:0030131">
    <property type="term" value="C:clathrin adaptor complex"/>
    <property type="evidence" value="ECO:0007669"/>
    <property type="project" value="InterPro"/>
</dbReference>
<evidence type="ECO:0000259" key="8">
    <source>
        <dbReference type="SMART" id="SM01020"/>
    </source>
</evidence>
<dbReference type="Pfam" id="PF01602">
    <property type="entry name" value="Adaptin_N"/>
    <property type="match status" value="1"/>
</dbReference>
<dbReference type="InterPro" id="IPR011989">
    <property type="entry name" value="ARM-like"/>
</dbReference>
<dbReference type="Pfam" id="PF09066">
    <property type="entry name" value="B2-adapt-app_C"/>
    <property type="match status" value="1"/>
</dbReference>
<feature type="domain" description="Beta-adaptin appendage C-terminal subdomain" evidence="8">
    <location>
        <begin position="707"/>
        <end position="821"/>
    </location>
</feature>
<dbReference type="SUPFAM" id="SSF48371">
    <property type="entry name" value="ARM repeat"/>
    <property type="match status" value="1"/>
</dbReference>
<dbReference type="InterPro" id="IPR016024">
    <property type="entry name" value="ARM-type_fold"/>
</dbReference>
<dbReference type="InterPro" id="IPR002553">
    <property type="entry name" value="Clathrin/coatomer_adapt-like_N"/>
</dbReference>
<feature type="compositionally biased region" description="Polar residues" evidence="7">
    <location>
        <begin position="1"/>
        <end position="12"/>
    </location>
</feature>
<dbReference type="GO" id="GO:0006886">
    <property type="term" value="P:intracellular protein transport"/>
    <property type="evidence" value="ECO:0007669"/>
    <property type="project" value="InterPro"/>
</dbReference>
<evidence type="ECO:0000256" key="3">
    <source>
        <dbReference type="ARBA" id="ARBA00022448"/>
    </source>
</evidence>
<feature type="compositionally biased region" description="Pro residues" evidence="7">
    <location>
        <begin position="658"/>
        <end position="672"/>
    </location>
</feature>
<dbReference type="GO" id="GO:0012505">
    <property type="term" value="C:endomembrane system"/>
    <property type="evidence" value="ECO:0007669"/>
    <property type="project" value="UniProtKB-SubCell"/>
</dbReference>
<organism evidence="9 10">
    <name type="scientific">Triparma verrucosa</name>
    <dbReference type="NCBI Taxonomy" id="1606542"/>
    <lineage>
        <taxon>Eukaryota</taxon>
        <taxon>Sar</taxon>
        <taxon>Stramenopiles</taxon>
        <taxon>Ochrophyta</taxon>
        <taxon>Bolidophyceae</taxon>
        <taxon>Parmales</taxon>
        <taxon>Triparmaceae</taxon>
        <taxon>Triparma</taxon>
    </lineage>
</organism>
<dbReference type="InterPro" id="IPR016342">
    <property type="entry name" value="AP_complex_bsu_1_2_4"/>
</dbReference>
<dbReference type="Gene3D" id="1.25.10.10">
    <property type="entry name" value="Leucine-rich Repeat Variant"/>
    <property type="match status" value="1"/>
</dbReference>
<keyword evidence="3 6" id="KW-0813">Transport</keyword>
<sequence length="825" mass="90088">MYTATARSSFPGSNSAASPSTPPAQQQHPQKTGPLPPDPSAPTSKPDSYFVDAKKGEVNELRNLLRTFALEKTLTRKREIIKKVIAYMTLGIDVSRLLPDMLLVIETRDLVIKKMVYLYLCTYASSSEEVAIMCINTLMKDCSNDDPMVRGLALRSLTSLRLKSIIEYVVEPLRKSLEDANAYVRKTAVLGVLKLHDLGHNVDNFLPRMKELLDDGDPAVVYNCIEVLNELNADNGGMEVTRDIMLKLLNRLSTFNEFGLASVLNLLCRYTPADKNETFQIMNLLDPVLRTSNSGSVLAVIKSFLHLTNSMPELRPMVYDRVKPPILTLIAGGGPEQVYVLLKHVKYLCEANPGMFDPEYRQLYVRYNEPTSIKYLKLSILPKLASGDTAVDIITELCEYVSENDVRMAKLAIEAIAKVATERACQGATSTGIGEIVTGKLVELCAVDGGAVSSAAASALKDVLRAHPDSRFSVAPVLGRCLRMGGEEKGKASLVWMIGEFGDIVIEAPYVLEKLVDAWDENEELVKLALLTACVKLFFKRPPEMQGILGRLLTQATNDVSSQDLHDRALLYYRLLKAGPENAEKVVNGGEQTIEPSKGFAEDDEEETIKALREEFNTLSIVYGSRSDHFITEKYRLGTSDAVQNVTDAFANSTVTPTPAPTLAPTPAPAPPTNNDAYADLLGFADTPPSPPNQSTAPPAAPAAPSMNLNKSFAIDGGKFQSMWQSLPEASSSMSAMSKTYTVAEIDSLLTSEGILTMASGEMDAEFKFFLYAQDNDTASTYLLQLVIDKMCEPRVCQLTIKTDTGNKADDVAKLLGGVLGNAGM</sequence>
<dbReference type="InterPro" id="IPR012295">
    <property type="entry name" value="TBP_dom_sf"/>
</dbReference>
<dbReference type="SMART" id="SM01020">
    <property type="entry name" value="B2-adapt-app_C"/>
    <property type="match status" value="1"/>
</dbReference>
<dbReference type="InterPro" id="IPR026739">
    <property type="entry name" value="AP_beta"/>
</dbReference>
<keyword evidence="4 6" id="KW-0653">Protein transport</keyword>
<dbReference type="InterPro" id="IPR015151">
    <property type="entry name" value="B-adaptin_app_sub_C"/>
</dbReference>
<feature type="compositionally biased region" description="Low complexity" evidence="7">
    <location>
        <begin position="13"/>
        <end position="30"/>
    </location>
</feature>
<feature type="compositionally biased region" description="Low complexity" evidence="7">
    <location>
        <begin position="693"/>
        <end position="705"/>
    </location>
</feature>
<accession>A0A9W7BC52</accession>
<comment type="caution">
    <text evidence="9">The sequence shown here is derived from an EMBL/GenBank/DDBJ whole genome shotgun (WGS) entry which is preliminary data.</text>
</comment>
<keyword evidence="10" id="KW-1185">Reference proteome</keyword>
<evidence type="ECO:0000256" key="5">
    <source>
        <dbReference type="ARBA" id="ARBA00023136"/>
    </source>
</evidence>
<keyword evidence="5 6" id="KW-0472">Membrane</keyword>
<name>A0A9W7BC52_9STRA</name>
<feature type="region of interest" description="Disordered" evidence="7">
    <location>
        <begin position="654"/>
        <end position="705"/>
    </location>
</feature>
<evidence type="ECO:0000313" key="10">
    <source>
        <dbReference type="Proteomes" id="UP001165160"/>
    </source>
</evidence>
<evidence type="ECO:0000256" key="6">
    <source>
        <dbReference type="PIRNR" id="PIRNR002291"/>
    </source>
</evidence>
<protein>
    <recommendedName>
        <fullName evidence="6">AP complex subunit beta</fullName>
    </recommendedName>
</protein>
<dbReference type="PANTHER" id="PTHR11134">
    <property type="entry name" value="ADAPTOR COMPLEX SUBUNIT BETA FAMILY MEMBER"/>
    <property type="match status" value="1"/>
</dbReference>
<evidence type="ECO:0000313" key="9">
    <source>
        <dbReference type="EMBL" id="GMH88124.1"/>
    </source>
</evidence>
<dbReference type="PIRSF" id="PIRSF002291">
    <property type="entry name" value="AP_complex_beta"/>
    <property type="match status" value="1"/>
</dbReference>
<comment type="subcellular location">
    <subcellularLocation>
        <location evidence="1">Endomembrane system</location>
    </subcellularLocation>
</comment>
<evidence type="ECO:0000256" key="4">
    <source>
        <dbReference type="ARBA" id="ARBA00022927"/>
    </source>
</evidence>
<evidence type="ECO:0000256" key="2">
    <source>
        <dbReference type="ARBA" id="ARBA00006613"/>
    </source>
</evidence>